<evidence type="ECO:0000313" key="3">
    <source>
        <dbReference type="Proteomes" id="UP001209535"/>
    </source>
</evidence>
<proteinExistence type="predicted"/>
<name>A0ABT2X713_9RHOB</name>
<dbReference type="EMBL" id="JAOVQO010000017">
    <property type="protein sequence ID" value="MCU9849736.1"/>
    <property type="molecule type" value="Genomic_DNA"/>
</dbReference>
<comment type="caution">
    <text evidence="2">The sequence shown here is derived from an EMBL/GenBank/DDBJ whole genome shotgun (WGS) entry which is preliminary data.</text>
</comment>
<dbReference type="Proteomes" id="UP001209535">
    <property type="component" value="Unassembled WGS sequence"/>
</dbReference>
<feature type="chain" id="PRO_5047490529" evidence="1">
    <location>
        <begin position="21"/>
        <end position="104"/>
    </location>
</feature>
<dbReference type="RefSeq" id="WP_263338854.1">
    <property type="nucleotide sequence ID" value="NZ_JAOVQO010000017.1"/>
</dbReference>
<reference evidence="2 3" key="1">
    <citation type="submission" date="2022-10" db="EMBL/GenBank/DDBJ databases">
        <title>Defluviimonas sp. nov., isolated from ocean surface sediments.</title>
        <authorList>
            <person name="He W."/>
            <person name="Wang L."/>
            <person name="Zhang D.-F."/>
        </authorList>
    </citation>
    <scope>NUCLEOTIDE SEQUENCE [LARGE SCALE GENOMIC DNA]</scope>
    <source>
        <strain evidence="2 3">WL0024</strain>
    </source>
</reference>
<evidence type="ECO:0000313" key="2">
    <source>
        <dbReference type="EMBL" id="MCU9849736.1"/>
    </source>
</evidence>
<evidence type="ECO:0000256" key="1">
    <source>
        <dbReference type="SAM" id="SignalP"/>
    </source>
</evidence>
<sequence length="104" mass="11143">MHLALALLFALIVPAGPVSADICVTNADRTRLLFVAETDGGIRVIAWLDPGGRLCAEGAGSGRVSVYETEDSLEGCTRLVPPDGADVLLRYTAFDRCLWQSHLD</sequence>
<feature type="signal peptide" evidence="1">
    <location>
        <begin position="1"/>
        <end position="20"/>
    </location>
</feature>
<keyword evidence="1" id="KW-0732">Signal</keyword>
<gene>
    <name evidence="2" type="ORF">OEZ60_17180</name>
</gene>
<organism evidence="2 3">
    <name type="scientific">Albidovulum salinarum</name>
    <dbReference type="NCBI Taxonomy" id="2984153"/>
    <lineage>
        <taxon>Bacteria</taxon>
        <taxon>Pseudomonadati</taxon>
        <taxon>Pseudomonadota</taxon>
        <taxon>Alphaproteobacteria</taxon>
        <taxon>Rhodobacterales</taxon>
        <taxon>Paracoccaceae</taxon>
        <taxon>Albidovulum</taxon>
    </lineage>
</organism>
<keyword evidence="3" id="KW-1185">Reference proteome</keyword>
<accession>A0ABT2X713</accession>
<protein>
    <submittedName>
        <fullName evidence="2">Uncharacterized protein</fullName>
    </submittedName>
</protein>